<organism evidence="1 2">
    <name type="scientific">Actinophytocola algeriensis</name>
    <dbReference type="NCBI Taxonomy" id="1768010"/>
    <lineage>
        <taxon>Bacteria</taxon>
        <taxon>Bacillati</taxon>
        <taxon>Actinomycetota</taxon>
        <taxon>Actinomycetes</taxon>
        <taxon>Pseudonocardiales</taxon>
        <taxon>Pseudonocardiaceae</taxon>
    </lineage>
</organism>
<sequence>MPVRLNTTAVADSGTRLARFTETTPPDRVSSIRAGVTSARLRSPTRTGA</sequence>
<dbReference type="EMBL" id="JACHJQ010000001">
    <property type="protein sequence ID" value="MBB4904841.1"/>
    <property type="molecule type" value="Genomic_DNA"/>
</dbReference>
<evidence type="ECO:0000313" key="2">
    <source>
        <dbReference type="Proteomes" id="UP000520767"/>
    </source>
</evidence>
<reference evidence="1 2" key="1">
    <citation type="submission" date="2020-08" db="EMBL/GenBank/DDBJ databases">
        <title>Genomic Encyclopedia of Type Strains, Phase III (KMG-III): the genomes of soil and plant-associated and newly described type strains.</title>
        <authorList>
            <person name="Whitman W."/>
        </authorList>
    </citation>
    <scope>NUCLEOTIDE SEQUENCE [LARGE SCALE GENOMIC DNA]</scope>
    <source>
        <strain evidence="1 2">CECT 8960</strain>
    </source>
</reference>
<keyword evidence="2" id="KW-1185">Reference proteome</keyword>
<comment type="caution">
    <text evidence="1">The sequence shown here is derived from an EMBL/GenBank/DDBJ whole genome shotgun (WGS) entry which is preliminary data.</text>
</comment>
<evidence type="ECO:0000313" key="1">
    <source>
        <dbReference type="EMBL" id="MBB4904841.1"/>
    </source>
</evidence>
<proteinExistence type="predicted"/>
<gene>
    <name evidence="1" type="ORF">FHR82_001051</name>
</gene>
<dbReference type="RefSeq" id="WP_184809035.1">
    <property type="nucleotide sequence ID" value="NZ_JACHJQ010000001.1"/>
</dbReference>
<protein>
    <submittedName>
        <fullName evidence="1">Uncharacterized protein</fullName>
    </submittedName>
</protein>
<dbReference type="AlphaFoldDB" id="A0A7W7Q103"/>
<accession>A0A7W7Q103</accession>
<name>A0A7W7Q103_9PSEU</name>
<dbReference type="Proteomes" id="UP000520767">
    <property type="component" value="Unassembled WGS sequence"/>
</dbReference>